<feature type="region of interest" description="Disordered" evidence="1">
    <location>
        <begin position="1"/>
        <end position="49"/>
    </location>
</feature>
<dbReference type="Proteomes" id="UP000290289">
    <property type="component" value="Chromosome 15"/>
</dbReference>
<feature type="compositionally biased region" description="Polar residues" evidence="1">
    <location>
        <begin position="30"/>
        <end position="40"/>
    </location>
</feature>
<evidence type="ECO:0000256" key="1">
    <source>
        <dbReference type="SAM" id="MobiDB-lite"/>
    </source>
</evidence>
<evidence type="ECO:0000313" key="3">
    <source>
        <dbReference type="Proteomes" id="UP000290289"/>
    </source>
</evidence>
<organism evidence="2 3">
    <name type="scientific">Malus domestica</name>
    <name type="common">Apple</name>
    <name type="synonym">Pyrus malus</name>
    <dbReference type="NCBI Taxonomy" id="3750"/>
    <lineage>
        <taxon>Eukaryota</taxon>
        <taxon>Viridiplantae</taxon>
        <taxon>Streptophyta</taxon>
        <taxon>Embryophyta</taxon>
        <taxon>Tracheophyta</taxon>
        <taxon>Spermatophyta</taxon>
        <taxon>Magnoliopsida</taxon>
        <taxon>eudicotyledons</taxon>
        <taxon>Gunneridae</taxon>
        <taxon>Pentapetalae</taxon>
        <taxon>rosids</taxon>
        <taxon>fabids</taxon>
        <taxon>Rosales</taxon>
        <taxon>Rosaceae</taxon>
        <taxon>Amygdaloideae</taxon>
        <taxon>Maleae</taxon>
        <taxon>Malus</taxon>
    </lineage>
</organism>
<dbReference type="GO" id="GO:0005635">
    <property type="term" value="C:nuclear envelope"/>
    <property type="evidence" value="ECO:0007669"/>
    <property type="project" value="TreeGrafter"/>
</dbReference>
<feature type="compositionally biased region" description="Polar residues" evidence="1">
    <location>
        <begin position="399"/>
        <end position="411"/>
    </location>
</feature>
<feature type="compositionally biased region" description="Basic and acidic residues" evidence="1">
    <location>
        <begin position="90"/>
        <end position="109"/>
    </location>
</feature>
<dbReference type="EMBL" id="RDQH01000341">
    <property type="protein sequence ID" value="RXH74431.1"/>
    <property type="molecule type" value="Genomic_DNA"/>
</dbReference>
<feature type="compositionally biased region" description="Basic residues" evidence="1">
    <location>
        <begin position="388"/>
        <end position="398"/>
    </location>
</feature>
<keyword evidence="3" id="KW-1185">Reference proteome</keyword>
<dbReference type="GO" id="GO:0071763">
    <property type="term" value="P:nuclear membrane organization"/>
    <property type="evidence" value="ECO:0007669"/>
    <property type="project" value="TreeGrafter"/>
</dbReference>
<proteinExistence type="predicted"/>
<feature type="region of interest" description="Disordered" evidence="1">
    <location>
        <begin position="354"/>
        <end position="466"/>
    </location>
</feature>
<feature type="region of interest" description="Disordered" evidence="1">
    <location>
        <begin position="480"/>
        <end position="501"/>
    </location>
</feature>
<evidence type="ECO:0008006" key="4">
    <source>
        <dbReference type="Google" id="ProtNLM"/>
    </source>
</evidence>
<comment type="caution">
    <text evidence="2">The sequence shown here is derived from an EMBL/GenBank/DDBJ whole genome shotgun (WGS) entry which is preliminary data.</text>
</comment>
<dbReference type="PANTHER" id="PTHR33416">
    <property type="entry name" value="NUCLEAR PORE COMPLEX PROTEIN NUP1"/>
    <property type="match status" value="1"/>
</dbReference>
<feature type="region of interest" description="Disordered" evidence="1">
    <location>
        <begin position="81"/>
        <end position="109"/>
    </location>
</feature>
<gene>
    <name evidence="2" type="ORF">DVH24_029152</name>
</gene>
<sequence length="767" mass="83543">METGGETALSSGLYGERGAGGKLRKPPSRKPSTTPYSRPPSNEAARGQRRWLSGIVDPAYRLISGGATRLFPSFFSKSNSVNALPSPNDQNHDEQHTETEQNAIGDREDNADVNVRLQSFEINSKYHMGLYFVDMYQHQFLLFLKSHCALVSVITIAVNGISRTTEIVGPSKKSDRLISCSDFEGNKKSDQSDDIGLSEIEQLLKGKKFSRQVMHVLDEVNHLMEIIHSRAVEPPTVDHKKKNQSFSTAEQAKWPLITNDIPKSSEEKQEDLNKAIWPTSTPLPQSAIRDQVGASPVEIARAFMGSRNSEIDLSSKNAMSKDERATLHGDEFSSKPFLPTPSYKPSACWPGSMVQDQRDYSTPQTERGRFGLHNLPRTPYSRTIFSKSKSKVCQRTRRTLSTPLKQSQTPIYGQPRGDTLDGGYGSAGPVRRLRPKSASQSPATGSPYVHSSPFGPSRGENSSATKGFLPAAKNFELGGLSGNSQIQSSDRKSSSFGVPTVHPQSSLIARTILEHIDRNPPTPKDKSEELKLAFAWKKTPSSGVSSVIQNGHDSLPVGGFNSRKLINQDYQKNSAHENADKGNSLFKIPPVENTVKATTVANNIPAGDGRDGRSLSKSTNEDFLKIAPNVVGSGVLNQQNKPAFQSLEAKRAFPSISVDKPESKWAFSSGSSSGFTFPVSTSSAVFSELPTPSFMPSSLASSQHQPKEEGDAVPTYDFGSKKSDPLVFAFPSTSAEVQNDASDIKFSFGSDKPKLSFGSVGKDAICY</sequence>
<evidence type="ECO:0000313" key="2">
    <source>
        <dbReference type="EMBL" id="RXH74431.1"/>
    </source>
</evidence>
<feature type="region of interest" description="Disordered" evidence="1">
    <location>
        <begin position="696"/>
        <end position="718"/>
    </location>
</feature>
<dbReference type="AlphaFoldDB" id="A0A498HZ49"/>
<accession>A0A498HZ49</accession>
<reference evidence="2 3" key="1">
    <citation type="submission" date="2018-10" db="EMBL/GenBank/DDBJ databases">
        <title>A high-quality apple genome assembly.</title>
        <authorList>
            <person name="Hu J."/>
        </authorList>
    </citation>
    <scope>NUCLEOTIDE SEQUENCE [LARGE SCALE GENOMIC DNA]</scope>
    <source>
        <strain evidence="3">cv. HFTH1</strain>
        <tissue evidence="2">Young leaf</tissue>
    </source>
</reference>
<dbReference type="PANTHER" id="PTHR33416:SF18">
    <property type="entry name" value="NUCLEOPORIN-LIKE PROTEIN"/>
    <property type="match status" value="1"/>
</dbReference>
<protein>
    <recommendedName>
        <fullName evidence="4">Nuclear pore complex protein NUP1</fullName>
    </recommendedName>
</protein>
<name>A0A498HZ49_MALDO</name>